<accession>A0A8K0JG31</accession>
<feature type="compositionally biased region" description="Polar residues" evidence="1">
    <location>
        <begin position="13"/>
        <end position="26"/>
    </location>
</feature>
<name>A0A8K0JG31_9TREE</name>
<dbReference type="EMBL" id="JABELV010000162">
    <property type="protein sequence ID" value="KAG7528965.1"/>
    <property type="molecule type" value="Genomic_DNA"/>
</dbReference>
<evidence type="ECO:0000256" key="1">
    <source>
        <dbReference type="SAM" id="MobiDB-lite"/>
    </source>
</evidence>
<comment type="caution">
    <text evidence="2">The sequence shown here is derived from an EMBL/GenBank/DDBJ whole genome shotgun (WGS) entry which is preliminary data.</text>
</comment>
<dbReference type="Proteomes" id="UP000812966">
    <property type="component" value="Unassembled WGS sequence"/>
</dbReference>
<evidence type="ECO:0000313" key="3">
    <source>
        <dbReference type="Proteomes" id="UP000812966"/>
    </source>
</evidence>
<feature type="region of interest" description="Disordered" evidence="1">
    <location>
        <begin position="1"/>
        <end position="26"/>
    </location>
</feature>
<keyword evidence="3" id="KW-1185">Reference proteome</keyword>
<reference evidence="2" key="1">
    <citation type="submission" date="2020-04" db="EMBL/GenBank/DDBJ databases">
        <title>Analysis of mating type loci in Filobasidium floriforme.</title>
        <authorList>
            <person name="Nowrousian M."/>
        </authorList>
    </citation>
    <scope>NUCLEOTIDE SEQUENCE</scope>
    <source>
        <strain evidence="2">CBS 6242</strain>
    </source>
</reference>
<gene>
    <name evidence="2" type="ORF">FFLO_05864</name>
</gene>
<organism evidence="2 3">
    <name type="scientific">Filobasidium floriforme</name>
    <dbReference type="NCBI Taxonomy" id="5210"/>
    <lineage>
        <taxon>Eukaryota</taxon>
        <taxon>Fungi</taxon>
        <taxon>Dikarya</taxon>
        <taxon>Basidiomycota</taxon>
        <taxon>Agaricomycotina</taxon>
        <taxon>Tremellomycetes</taxon>
        <taxon>Filobasidiales</taxon>
        <taxon>Filobasidiaceae</taxon>
        <taxon>Filobasidium</taxon>
    </lineage>
</organism>
<proteinExistence type="predicted"/>
<evidence type="ECO:0000313" key="2">
    <source>
        <dbReference type="EMBL" id="KAG7528965.1"/>
    </source>
</evidence>
<dbReference type="AlphaFoldDB" id="A0A8K0JG31"/>
<protein>
    <submittedName>
        <fullName evidence="2">Uncharacterized protein</fullName>
    </submittedName>
</protein>
<sequence>MSTAKSISVADPSVQTQAPSLSRSSAFGNETVPRHFWFSENKEVKIDADGSFSVVYHEGDSECTLMTVEKQGDERVVKTPHSKKDAMLVLGRTGGELDMPVKAIEHLHDAGKAIKRGVRRDIREAPAASSFWNRYKQASEKKVKTDEELRTRSILKPNSNQPTYSRFRSTIMASEKADALTLDVSESSFGDTRWADKQTLDNEASTQDHLKFRFEGTDESIALSFRPGSVRVKSTFTEYVTQRLLGEASDMTDEQRVKAQQAKLVLDKELQQRQCKTVIERFRGLAAKDELNSGERRIFEVIERGNFNINSDDANRLAQAIDRCHIVTNRRNLKLLVQMVQNEKAQGKTA</sequence>